<dbReference type="PANTHER" id="PTHR41252">
    <property type="entry name" value="BLR2505 PROTEIN"/>
    <property type="match status" value="1"/>
</dbReference>
<keyword evidence="1" id="KW-0732">Signal</keyword>
<evidence type="ECO:0000256" key="1">
    <source>
        <dbReference type="SAM" id="SignalP"/>
    </source>
</evidence>
<sequence length="234" mass="25574">MAKMLSPARTAVCFITVLQVLLSFWSLPLSRSSSSRSNGDVHYHAYQNYPRLLTTTTKHHSGPAGLGFMMAADAHPFPPHHTCVNGTTEATRSFIESLFTAVALDNFGTSFAAALSDDLVWTVTGSSPIAGTYNGKQVYIDQVLTPLRDVLVTLPVPIVEHIFADGDWATVNWRSQGVVGKNGANYDMQYAWLMRTALDSDTGARKIVEVIGFYDSVKVTAVFQGYVFNTTTKV</sequence>
<dbReference type="PANTHER" id="PTHR41252:SF1">
    <property type="entry name" value="BLR2505 PROTEIN"/>
    <property type="match status" value="1"/>
</dbReference>
<dbReference type="Gene3D" id="3.10.450.50">
    <property type="match status" value="1"/>
</dbReference>
<name>A0A178ZYU8_9EURO</name>
<dbReference type="GeneID" id="30005121"/>
<accession>A0A178ZYU8</accession>
<dbReference type="AlphaFoldDB" id="A0A178ZYU8"/>
<keyword evidence="3" id="KW-1185">Reference proteome</keyword>
<dbReference type="SUPFAM" id="SSF54427">
    <property type="entry name" value="NTF2-like"/>
    <property type="match status" value="1"/>
</dbReference>
<reference evidence="2 3" key="1">
    <citation type="submission" date="2016-04" db="EMBL/GenBank/DDBJ databases">
        <title>Draft genome of Fonsecaea erecta CBS 125763.</title>
        <authorList>
            <person name="Weiss V.A."/>
            <person name="Vicente V.A."/>
            <person name="Raittz R.T."/>
            <person name="Moreno L.F."/>
            <person name="De Souza E.M."/>
            <person name="Pedrosa F.O."/>
            <person name="Steffens M.B."/>
            <person name="Faoro H."/>
            <person name="Tadra-Sfeir M.Z."/>
            <person name="Najafzadeh M.J."/>
            <person name="Felipe M.S."/>
            <person name="Teixeira M."/>
            <person name="Sun J."/>
            <person name="Xi L."/>
            <person name="Gomes R."/>
            <person name="De Azevedo C.M."/>
            <person name="Salgado C.G."/>
            <person name="Da Silva M.B."/>
            <person name="Nascimento M.F."/>
            <person name="Queiroz-Telles F."/>
            <person name="Attili D.S."/>
            <person name="Gorbushina A."/>
        </authorList>
    </citation>
    <scope>NUCLEOTIDE SEQUENCE [LARGE SCALE GENOMIC DNA]</scope>
    <source>
        <strain evidence="2 3">CBS 125763</strain>
    </source>
</reference>
<dbReference type="OrthoDB" id="4115505at2759"/>
<feature type="signal peptide" evidence="1">
    <location>
        <begin position="1"/>
        <end position="32"/>
    </location>
</feature>
<dbReference type="RefSeq" id="XP_018698346.1">
    <property type="nucleotide sequence ID" value="XM_018832467.1"/>
</dbReference>
<dbReference type="InterPro" id="IPR032710">
    <property type="entry name" value="NTF2-like_dom_sf"/>
</dbReference>
<evidence type="ECO:0008006" key="4">
    <source>
        <dbReference type="Google" id="ProtNLM"/>
    </source>
</evidence>
<comment type="caution">
    <text evidence="2">The sequence shown here is derived from an EMBL/GenBank/DDBJ whole genome shotgun (WGS) entry which is preliminary data.</text>
</comment>
<evidence type="ECO:0000313" key="2">
    <source>
        <dbReference type="EMBL" id="OAP64979.1"/>
    </source>
</evidence>
<feature type="chain" id="PRO_5008098823" description="SnoaL-like domain-containing protein" evidence="1">
    <location>
        <begin position="33"/>
        <end position="234"/>
    </location>
</feature>
<evidence type="ECO:0000313" key="3">
    <source>
        <dbReference type="Proteomes" id="UP000078343"/>
    </source>
</evidence>
<organism evidence="2 3">
    <name type="scientific">Fonsecaea erecta</name>
    <dbReference type="NCBI Taxonomy" id="1367422"/>
    <lineage>
        <taxon>Eukaryota</taxon>
        <taxon>Fungi</taxon>
        <taxon>Dikarya</taxon>
        <taxon>Ascomycota</taxon>
        <taxon>Pezizomycotina</taxon>
        <taxon>Eurotiomycetes</taxon>
        <taxon>Chaetothyriomycetidae</taxon>
        <taxon>Chaetothyriales</taxon>
        <taxon>Herpotrichiellaceae</taxon>
        <taxon>Fonsecaea</taxon>
    </lineage>
</organism>
<protein>
    <recommendedName>
        <fullName evidence="4">SnoaL-like domain-containing protein</fullName>
    </recommendedName>
</protein>
<gene>
    <name evidence="2" type="ORF">AYL99_00951</name>
</gene>
<proteinExistence type="predicted"/>
<dbReference type="EMBL" id="LVYI01000001">
    <property type="protein sequence ID" value="OAP64979.1"/>
    <property type="molecule type" value="Genomic_DNA"/>
</dbReference>
<dbReference type="Proteomes" id="UP000078343">
    <property type="component" value="Unassembled WGS sequence"/>
</dbReference>